<evidence type="ECO:0000313" key="6">
    <source>
        <dbReference type="Proteomes" id="UP000635278"/>
    </source>
</evidence>
<organism evidence="5 6">
    <name type="scientific">Acetobacter musti</name>
    <dbReference type="NCBI Taxonomy" id="864732"/>
    <lineage>
        <taxon>Bacteria</taxon>
        <taxon>Pseudomonadati</taxon>
        <taxon>Pseudomonadota</taxon>
        <taxon>Alphaproteobacteria</taxon>
        <taxon>Acetobacterales</taxon>
        <taxon>Acetobacteraceae</taxon>
        <taxon>Acetobacter</taxon>
    </lineage>
</organism>
<dbReference type="GO" id="GO:0032259">
    <property type="term" value="P:methylation"/>
    <property type="evidence" value="ECO:0007669"/>
    <property type="project" value="UniProtKB-KW"/>
</dbReference>
<dbReference type="Pfam" id="PF08241">
    <property type="entry name" value="Methyltransf_11"/>
    <property type="match status" value="1"/>
</dbReference>
<keyword evidence="3" id="KW-0949">S-adenosyl-L-methionine</keyword>
<dbReference type="PANTHER" id="PTHR43464">
    <property type="entry name" value="METHYLTRANSFERASE"/>
    <property type="match status" value="1"/>
</dbReference>
<proteinExistence type="predicted"/>
<dbReference type="EMBL" id="WOTB01000006">
    <property type="protein sequence ID" value="NHN84260.1"/>
    <property type="molecule type" value="Genomic_DNA"/>
</dbReference>
<dbReference type="PANTHER" id="PTHR43464:SF19">
    <property type="entry name" value="UBIQUINONE BIOSYNTHESIS O-METHYLTRANSFERASE, MITOCHONDRIAL"/>
    <property type="match status" value="1"/>
</dbReference>
<dbReference type="GO" id="GO:0008168">
    <property type="term" value="F:methyltransferase activity"/>
    <property type="evidence" value="ECO:0007669"/>
    <property type="project" value="UniProtKB-KW"/>
</dbReference>
<dbReference type="InterPro" id="IPR013216">
    <property type="entry name" value="Methyltransf_11"/>
</dbReference>
<accession>A0ABX0JQS6</accession>
<feature type="domain" description="Methyltransferase type 11" evidence="4">
    <location>
        <begin position="48"/>
        <end position="141"/>
    </location>
</feature>
<evidence type="ECO:0000313" key="5">
    <source>
        <dbReference type="EMBL" id="NHN84260.1"/>
    </source>
</evidence>
<dbReference type="Gene3D" id="3.40.50.150">
    <property type="entry name" value="Vaccinia Virus protein VP39"/>
    <property type="match status" value="1"/>
</dbReference>
<keyword evidence="1 5" id="KW-0489">Methyltransferase</keyword>
<protein>
    <submittedName>
        <fullName evidence="5">Methyltransferase domain-containing protein</fullName>
    </submittedName>
</protein>
<keyword evidence="6" id="KW-1185">Reference proteome</keyword>
<sequence length="241" mass="27060">MAQNIYDTAEFFAGYSQLGRSVHGLDGAPEWAAIRAMLPDLAGRRVADLGCGFGWFSRWARTHGAAHVLGVDLSENMLARAKAETRDAAVEYVTADLESLELPAGAFDFAYSSLVFHYIVDFGRLVRMVFRALTPGAHFVFTIEHPIYMASRRLDWVMREDGRSWPVDHYAVEGERRTDWLAKGVVKQHRTLATTLNTLVASGFTFRELQEWSPTAAQLEEMPALCDEMDRPMMALIAVQK</sequence>
<dbReference type="Proteomes" id="UP000635278">
    <property type="component" value="Unassembled WGS sequence"/>
</dbReference>
<dbReference type="RefSeq" id="WP_173582651.1">
    <property type="nucleotide sequence ID" value="NZ_WOTB01000006.1"/>
</dbReference>
<keyword evidence="2" id="KW-0808">Transferase</keyword>
<dbReference type="InterPro" id="IPR029063">
    <property type="entry name" value="SAM-dependent_MTases_sf"/>
</dbReference>
<reference evidence="5 6" key="1">
    <citation type="journal article" date="2020" name="Int. J. Syst. Evol. Microbiol.">
        <title>Novel acetic acid bacteria from cider fermentations: Acetobacter conturbans sp. nov. and Acetobacter fallax sp. nov.</title>
        <authorList>
            <person name="Sombolestani A.S."/>
            <person name="Cleenwerck I."/>
            <person name="Cnockaert M."/>
            <person name="Borremans W."/>
            <person name="Wieme A.D."/>
            <person name="De Vuyst L."/>
            <person name="Vandamme P."/>
        </authorList>
    </citation>
    <scope>NUCLEOTIDE SEQUENCE [LARGE SCALE GENOMIC DNA]</scope>
    <source>
        <strain evidence="5 6">LMG 30640</strain>
    </source>
</reference>
<comment type="caution">
    <text evidence="5">The sequence shown here is derived from an EMBL/GenBank/DDBJ whole genome shotgun (WGS) entry which is preliminary data.</text>
</comment>
<dbReference type="SUPFAM" id="SSF53335">
    <property type="entry name" value="S-adenosyl-L-methionine-dependent methyltransferases"/>
    <property type="match status" value="1"/>
</dbReference>
<gene>
    <name evidence="5" type="ORF">GOB93_06320</name>
</gene>
<name>A0ABX0JQS6_9PROT</name>
<evidence type="ECO:0000256" key="3">
    <source>
        <dbReference type="ARBA" id="ARBA00022691"/>
    </source>
</evidence>
<evidence type="ECO:0000259" key="4">
    <source>
        <dbReference type="Pfam" id="PF08241"/>
    </source>
</evidence>
<evidence type="ECO:0000256" key="1">
    <source>
        <dbReference type="ARBA" id="ARBA00022603"/>
    </source>
</evidence>
<dbReference type="CDD" id="cd02440">
    <property type="entry name" value="AdoMet_MTases"/>
    <property type="match status" value="1"/>
</dbReference>
<evidence type="ECO:0000256" key="2">
    <source>
        <dbReference type="ARBA" id="ARBA00022679"/>
    </source>
</evidence>